<feature type="region of interest" description="Disordered" evidence="7">
    <location>
        <begin position="495"/>
        <end position="612"/>
    </location>
</feature>
<dbReference type="EMBL" id="VLKE01000001">
    <property type="protein sequence ID" value="TWH67344.1"/>
    <property type="molecule type" value="Genomic_DNA"/>
</dbReference>
<comment type="similarity">
    <text evidence="2">Belongs to the CpsC/CapA family.</text>
</comment>
<feature type="compositionally biased region" description="Pro residues" evidence="7">
    <location>
        <begin position="512"/>
        <end position="522"/>
    </location>
</feature>
<reference evidence="10 11" key="1">
    <citation type="submission" date="2019-07" db="EMBL/GenBank/DDBJ databases">
        <title>R&amp;d 2014.</title>
        <authorList>
            <person name="Klenk H.-P."/>
        </authorList>
    </citation>
    <scope>NUCLEOTIDE SEQUENCE [LARGE SCALE GENOMIC DNA]</scope>
    <source>
        <strain evidence="10 11">DSM 43868</strain>
    </source>
</reference>
<evidence type="ECO:0000256" key="2">
    <source>
        <dbReference type="ARBA" id="ARBA00006683"/>
    </source>
</evidence>
<dbReference type="Gene3D" id="3.40.50.300">
    <property type="entry name" value="P-loop containing nucleotide triphosphate hydrolases"/>
    <property type="match status" value="1"/>
</dbReference>
<organism evidence="10 11">
    <name type="scientific">Micromonospora olivasterospora</name>
    <dbReference type="NCBI Taxonomy" id="1880"/>
    <lineage>
        <taxon>Bacteria</taxon>
        <taxon>Bacillati</taxon>
        <taxon>Actinomycetota</taxon>
        <taxon>Actinomycetes</taxon>
        <taxon>Micromonosporales</taxon>
        <taxon>Micromonosporaceae</taxon>
        <taxon>Micromonospora</taxon>
    </lineage>
</organism>
<accession>A0A562I9N5</accession>
<feature type="transmembrane region" description="Helical" evidence="8">
    <location>
        <begin position="28"/>
        <end position="48"/>
    </location>
</feature>
<comment type="caution">
    <text evidence="10">The sequence shown here is derived from an EMBL/GenBank/DDBJ whole genome shotgun (WGS) entry which is preliminary data.</text>
</comment>
<feature type="compositionally biased region" description="Low complexity" evidence="7">
    <location>
        <begin position="548"/>
        <end position="567"/>
    </location>
</feature>
<evidence type="ECO:0000256" key="8">
    <source>
        <dbReference type="SAM" id="Phobius"/>
    </source>
</evidence>
<proteinExistence type="inferred from homology"/>
<name>A0A562I9N5_MICOL</name>
<dbReference type="PANTHER" id="PTHR32309">
    <property type="entry name" value="TYROSINE-PROTEIN KINASE"/>
    <property type="match status" value="1"/>
</dbReference>
<dbReference type="SUPFAM" id="SSF52540">
    <property type="entry name" value="P-loop containing nucleoside triphosphate hydrolases"/>
    <property type="match status" value="1"/>
</dbReference>
<gene>
    <name evidence="10" type="ORF">JD77_02319</name>
</gene>
<evidence type="ECO:0000256" key="7">
    <source>
        <dbReference type="SAM" id="MobiDB-lite"/>
    </source>
</evidence>
<dbReference type="InterPro" id="IPR050445">
    <property type="entry name" value="Bact_polysacc_biosynth/exp"/>
</dbReference>
<dbReference type="InterPro" id="IPR027417">
    <property type="entry name" value="P-loop_NTPase"/>
</dbReference>
<keyword evidence="6 8" id="KW-0472">Membrane</keyword>
<comment type="subcellular location">
    <subcellularLocation>
        <location evidence="1">Cell membrane</location>
        <topology evidence="1">Multi-pass membrane protein</topology>
    </subcellularLocation>
</comment>
<keyword evidence="11" id="KW-1185">Reference proteome</keyword>
<evidence type="ECO:0000259" key="9">
    <source>
        <dbReference type="Pfam" id="PF02706"/>
    </source>
</evidence>
<evidence type="ECO:0000256" key="6">
    <source>
        <dbReference type="ARBA" id="ARBA00023136"/>
    </source>
</evidence>
<dbReference type="InterPro" id="IPR003856">
    <property type="entry name" value="LPS_length_determ_N"/>
</dbReference>
<keyword evidence="5 8" id="KW-1133">Transmembrane helix</keyword>
<dbReference type="GO" id="GO:0005886">
    <property type="term" value="C:plasma membrane"/>
    <property type="evidence" value="ECO:0007669"/>
    <property type="project" value="UniProtKB-SubCell"/>
</dbReference>
<dbReference type="Pfam" id="PF02706">
    <property type="entry name" value="Wzz"/>
    <property type="match status" value="1"/>
</dbReference>
<keyword evidence="3" id="KW-1003">Cell membrane</keyword>
<evidence type="ECO:0000256" key="5">
    <source>
        <dbReference type="ARBA" id="ARBA00022989"/>
    </source>
</evidence>
<evidence type="ECO:0000313" key="11">
    <source>
        <dbReference type="Proteomes" id="UP000319825"/>
    </source>
</evidence>
<dbReference type="PANTHER" id="PTHR32309:SF31">
    <property type="entry name" value="CAPSULAR EXOPOLYSACCHARIDE FAMILY"/>
    <property type="match status" value="1"/>
</dbReference>
<evidence type="ECO:0000313" key="10">
    <source>
        <dbReference type="EMBL" id="TWH67344.1"/>
    </source>
</evidence>
<protein>
    <submittedName>
        <fullName evidence="10">Capsular polysaccharide biosynthesis protein</fullName>
    </submittedName>
</protein>
<evidence type="ECO:0000256" key="1">
    <source>
        <dbReference type="ARBA" id="ARBA00004651"/>
    </source>
</evidence>
<keyword evidence="4 8" id="KW-0812">Transmembrane</keyword>
<feature type="transmembrane region" description="Helical" evidence="8">
    <location>
        <begin position="241"/>
        <end position="261"/>
    </location>
</feature>
<feature type="domain" description="Polysaccharide chain length determinant N-terminal" evidence="9">
    <location>
        <begin position="18"/>
        <end position="107"/>
    </location>
</feature>
<dbReference type="Proteomes" id="UP000319825">
    <property type="component" value="Unassembled WGS sequence"/>
</dbReference>
<sequence length="612" mass="64185">MPSPHHADLRDSDGPTLMAYLEWLRRRWWILAVAALLGAGAGLLVSQVQTRTYVSTTSLLVRQVGPDANPGTKVNLDTEAQVVRSLVVAERAEALLKSGTSTEDLVRSLSVTVPPNSQVLQIVYEAESPQAAQAGSHAFAQAYLDLRLATATRSVENETTALRQQIAETNKQLAAVAGKIAGTPANSVERARAEADRNVLTNQLASLNSRLSPLLSTALDPGEIISDAALPRKPSSPNTTLNLASGIGAGLLFGIVVALVLDRLDTRVRRGRDVSDRLGLPMLLELPARPADLTILPAAHAVSRELGRLRNVLLSTLPEPRPGKGRLLLLTDTSPGPAAGFVVGNLAAAYARTGAQVAVVTTKPDSPLGAMLGNPKPRHTLADVLRHDVSALTALTPAPSLSQLRVLLPGALDTEVELPVATMLEVLGQLAARFDHVLIETAQPTAAVEAQALARHVDGVILVIEGGQTRSSEITTAMHQFEQVDAPVLGSVLAPRLPAPAPGAPAARREGPPSPRPRPAPNGRPQSGAPNIETTMILPRPAAGTREAGPASAPRPTAPTAGSAPTGHVTAPVAGKPTNQPKAGGVYRSVRDTDGREPGRYSMSRDAFEDRE</sequence>
<evidence type="ECO:0000256" key="4">
    <source>
        <dbReference type="ARBA" id="ARBA00022692"/>
    </source>
</evidence>
<evidence type="ECO:0000256" key="3">
    <source>
        <dbReference type="ARBA" id="ARBA00022475"/>
    </source>
</evidence>
<feature type="compositionally biased region" description="Basic and acidic residues" evidence="7">
    <location>
        <begin position="589"/>
        <end position="599"/>
    </location>
</feature>
<dbReference type="AlphaFoldDB" id="A0A562I9N5"/>
<dbReference type="OrthoDB" id="5171097at2"/>